<dbReference type="InterPro" id="IPR014710">
    <property type="entry name" value="RmlC-like_jellyroll"/>
</dbReference>
<keyword evidence="6" id="KW-0326">Glycosidase</keyword>
<dbReference type="Gene3D" id="2.60.40.1500">
    <property type="entry name" value="Glycosyl hydrolase domain, family 39"/>
    <property type="match status" value="1"/>
</dbReference>
<dbReference type="InterPro" id="IPR009057">
    <property type="entry name" value="Homeodomain-like_sf"/>
</dbReference>
<evidence type="ECO:0000256" key="2">
    <source>
        <dbReference type="ARBA" id="ARBA00022801"/>
    </source>
</evidence>
<evidence type="ECO:0000256" key="5">
    <source>
        <dbReference type="ARBA" id="ARBA00023163"/>
    </source>
</evidence>
<reference evidence="8" key="1">
    <citation type="submission" date="2018-10" db="EMBL/GenBank/DDBJ databases">
        <title>Schaedlerella arabinophila gen. nov. sp. nov., isolated from the mouse intestinal tract and comparative analysis with the genome of the closely related altered Schaedler flora strain ASF502.</title>
        <authorList>
            <person name="Miyake S."/>
            <person name="Soh M."/>
            <person name="Seedorf H."/>
        </authorList>
    </citation>
    <scope>NUCLEOTIDE SEQUENCE [LARGE SCALE GENOMIC DNA]</scope>
    <source>
        <strain evidence="8">DSM 106076</strain>
    </source>
</reference>
<dbReference type="InterPro" id="IPR011051">
    <property type="entry name" value="RmlC_Cupin_sf"/>
</dbReference>
<dbReference type="InterPro" id="IPR049166">
    <property type="entry name" value="GH39_cat"/>
</dbReference>
<dbReference type="PANTHER" id="PTHR43280:SF2">
    <property type="entry name" value="HTH-TYPE TRANSCRIPTIONAL REGULATOR EXSA"/>
    <property type="match status" value="1"/>
</dbReference>
<evidence type="ECO:0000256" key="6">
    <source>
        <dbReference type="ARBA" id="ARBA00023295"/>
    </source>
</evidence>
<dbReference type="PROSITE" id="PS01124">
    <property type="entry name" value="HTH_ARAC_FAMILY_2"/>
    <property type="match status" value="1"/>
</dbReference>
<dbReference type="SUPFAM" id="SSF51011">
    <property type="entry name" value="Glycosyl hydrolase domain"/>
    <property type="match status" value="1"/>
</dbReference>
<comment type="caution">
    <text evidence="8">The sequence shown here is derived from an EMBL/GenBank/DDBJ whole genome shotgun (WGS) entry which is preliminary data.</text>
</comment>
<dbReference type="SUPFAM" id="SSF51445">
    <property type="entry name" value="(Trans)glycosidases"/>
    <property type="match status" value="1"/>
</dbReference>
<evidence type="ECO:0000313" key="9">
    <source>
        <dbReference type="Proteomes" id="UP000274920"/>
    </source>
</evidence>
<dbReference type="GO" id="GO:0003700">
    <property type="term" value="F:DNA-binding transcription factor activity"/>
    <property type="evidence" value="ECO:0007669"/>
    <property type="project" value="InterPro"/>
</dbReference>
<keyword evidence="2" id="KW-0378">Hydrolase</keyword>
<dbReference type="RefSeq" id="WP_125126357.1">
    <property type="nucleotide sequence ID" value="NZ_RHJS01000002.1"/>
</dbReference>
<dbReference type="GO" id="GO:0004553">
    <property type="term" value="F:hydrolase activity, hydrolyzing O-glycosyl compounds"/>
    <property type="evidence" value="ECO:0007669"/>
    <property type="project" value="InterPro"/>
</dbReference>
<keyword evidence="9" id="KW-1185">Reference proteome</keyword>
<dbReference type="GO" id="GO:0043565">
    <property type="term" value="F:sequence-specific DNA binding"/>
    <property type="evidence" value="ECO:0007669"/>
    <property type="project" value="InterPro"/>
</dbReference>
<dbReference type="PANTHER" id="PTHR43280">
    <property type="entry name" value="ARAC-FAMILY TRANSCRIPTIONAL REGULATOR"/>
    <property type="match status" value="1"/>
</dbReference>
<dbReference type="InterPro" id="IPR017853">
    <property type="entry name" value="GH"/>
</dbReference>
<feature type="domain" description="HTH araC/xylS-type" evidence="7">
    <location>
        <begin position="168"/>
        <end position="266"/>
    </location>
</feature>
<gene>
    <name evidence="8" type="ORF">EBB54_03455</name>
</gene>
<dbReference type="SMART" id="SM00342">
    <property type="entry name" value="HTH_ARAC"/>
    <property type="match status" value="1"/>
</dbReference>
<evidence type="ECO:0000259" key="7">
    <source>
        <dbReference type="PROSITE" id="PS01124"/>
    </source>
</evidence>
<dbReference type="InterPro" id="IPR018062">
    <property type="entry name" value="HTH_AraC-typ_CS"/>
</dbReference>
<keyword evidence="5" id="KW-0804">Transcription</keyword>
<organism evidence="8 9">
    <name type="scientific">Schaedlerella arabinosiphila</name>
    <dbReference type="NCBI Taxonomy" id="2044587"/>
    <lineage>
        <taxon>Bacteria</taxon>
        <taxon>Bacillati</taxon>
        <taxon>Bacillota</taxon>
        <taxon>Clostridia</taxon>
        <taxon>Lachnospirales</taxon>
        <taxon>Lachnospiraceae</taxon>
        <taxon>Schaedlerella</taxon>
    </lineage>
</organism>
<dbReference type="InterPro" id="IPR013096">
    <property type="entry name" value="Cupin_2"/>
</dbReference>
<proteinExistence type="inferred from homology"/>
<dbReference type="Gene3D" id="1.10.10.60">
    <property type="entry name" value="Homeodomain-like"/>
    <property type="match status" value="2"/>
</dbReference>
<dbReference type="PRINTS" id="PR00745">
    <property type="entry name" value="GLHYDRLASE39"/>
</dbReference>
<evidence type="ECO:0000256" key="4">
    <source>
        <dbReference type="ARBA" id="ARBA00023125"/>
    </source>
</evidence>
<dbReference type="Gene3D" id="3.20.20.80">
    <property type="entry name" value="Glycosidases"/>
    <property type="match status" value="1"/>
</dbReference>
<dbReference type="GO" id="GO:0005975">
    <property type="term" value="P:carbohydrate metabolic process"/>
    <property type="evidence" value="ECO:0007669"/>
    <property type="project" value="InterPro"/>
</dbReference>
<dbReference type="AlphaFoldDB" id="A0A3R8KVD0"/>
<dbReference type="SUPFAM" id="SSF51182">
    <property type="entry name" value="RmlC-like cupins"/>
    <property type="match status" value="1"/>
</dbReference>
<dbReference type="Gene3D" id="2.60.120.10">
    <property type="entry name" value="Jelly Rolls"/>
    <property type="match status" value="1"/>
</dbReference>
<dbReference type="SUPFAM" id="SSF46689">
    <property type="entry name" value="Homeodomain-like"/>
    <property type="match status" value="2"/>
</dbReference>
<name>A0A3R8KVD0_9FIRM</name>
<keyword evidence="3" id="KW-0805">Transcription regulation</keyword>
<dbReference type="Pfam" id="PF01229">
    <property type="entry name" value="Glyco_hydro_39"/>
    <property type="match status" value="1"/>
</dbReference>
<accession>A0A3R8KVD0</accession>
<comment type="similarity">
    <text evidence="1">Belongs to the glycosyl hydrolase 39 family.</text>
</comment>
<dbReference type="Proteomes" id="UP000274920">
    <property type="component" value="Unassembled WGS sequence"/>
</dbReference>
<protein>
    <submittedName>
        <fullName evidence="8">Helix-turn-helix domain-containing protein</fullName>
    </submittedName>
</protein>
<dbReference type="EMBL" id="RHJS01000002">
    <property type="protein sequence ID" value="RRK30543.1"/>
    <property type="molecule type" value="Genomic_DNA"/>
</dbReference>
<dbReference type="InterPro" id="IPR000514">
    <property type="entry name" value="Glyco_hydro_39"/>
</dbReference>
<evidence type="ECO:0000313" key="8">
    <source>
        <dbReference type="EMBL" id="RRK30543.1"/>
    </source>
</evidence>
<dbReference type="PROSITE" id="PS00041">
    <property type="entry name" value="HTH_ARAC_FAMILY_1"/>
    <property type="match status" value="1"/>
</dbReference>
<dbReference type="Pfam" id="PF12833">
    <property type="entry name" value="HTH_18"/>
    <property type="match status" value="1"/>
</dbReference>
<keyword evidence="4" id="KW-0238">DNA-binding</keyword>
<dbReference type="Pfam" id="PF07883">
    <property type="entry name" value="Cupin_2"/>
    <property type="match status" value="1"/>
</dbReference>
<sequence>MEDNIRRDKMKISVLNAADEQEHFHQDIELLYVLEGTMDVTIGEQVTHMEPEDVLVVNANKRHCLKGSGDILYVRFSILYQMVSDVFQSMDVIFWCDSTRGQSERYNQLRDTLKTLLNHYLETRGNSANFGHIGLCYRVLDILSMYFLVQAADKENMDEKEKFEERISQINNYIRANYNQPISLKDLADKLYLSNGYLSRFFKRNYGMSFAEYLTNIRLYHAVDELLYTSTPITRIAYDNGFANVAIFNKAFKKAYGETPSSLRKRSREQKREEEFRETDAAVEERLEHYLHVTNSVQEEGAEIGVRKDTFSVQKSEKLWDGWGRTMNIGSAASLLRSEVQEHVMLLKEALGFTYVRFWNIFAKEMLIDLDVLDGSYNFTRLDSILDFLLQYGLKPHIELGMKPVRFMRNVQTLFQEEEDTGYAEPEKWERVLHALMRHLVHRYGRSELDSWRMEVWFHESRWEQENAVNEYYELFGRTSRIVKHYSDKLEVGGCGLRLDFRESWRIAFLEGWGAQDVKPDFLSICYFSYERGEIEKDRYAKRSTDNECMKHRILYEKGLIERTGLREVKLYITEWNLTASARSFINDTCFKGAYVIKNILDIYGEAADMAFFLGSDRVSEYYDSNRLLHGGTGVMSKDGILKPTGFAFEFLKRLYPYYIGRGENYLISTDQHDSYGIICHNQRKLGYNYYFTKEDEIEKEHLWKYFEDRNGLELCLTLTDVTDGGYQVKTYRINEQNGSALNIWQEMDYEKELSRNDIKYFRRVCEPKLTIQKCESSEGVLSLQVQMQPNEIAFVRIRLLV</sequence>
<evidence type="ECO:0000256" key="1">
    <source>
        <dbReference type="ARBA" id="ARBA00008875"/>
    </source>
</evidence>
<dbReference type="InterPro" id="IPR018060">
    <property type="entry name" value="HTH_AraC"/>
</dbReference>
<evidence type="ECO:0000256" key="3">
    <source>
        <dbReference type="ARBA" id="ARBA00023015"/>
    </source>
</evidence>